<evidence type="ECO:0000259" key="6">
    <source>
        <dbReference type="Pfam" id="PF04085"/>
    </source>
</evidence>
<dbReference type="Gene3D" id="2.40.10.340">
    <property type="entry name" value="Rod shape-determining protein MreC, domain 1"/>
    <property type="match status" value="1"/>
</dbReference>
<dbReference type="PANTHER" id="PTHR34138:SF1">
    <property type="entry name" value="CELL SHAPE-DETERMINING PROTEIN MREC"/>
    <property type="match status" value="1"/>
</dbReference>
<dbReference type="RefSeq" id="WP_100415350.1">
    <property type="nucleotide sequence ID" value="NZ_PGEZ01000002.1"/>
</dbReference>
<comment type="similarity">
    <text evidence="1 5">Belongs to the MreC family.</text>
</comment>
<proteinExistence type="inferred from homology"/>
<dbReference type="PANTHER" id="PTHR34138">
    <property type="entry name" value="CELL SHAPE-DETERMINING PROTEIN MREC"/>
    <property type="match status" value="1"/>
</dbReference>
<dbReference type="PIRSF" id="PIRSF038471">
    <property type="entry name" value="MreC"/>
    <property type="match status" value="1"/>
</dbReference>
<evidence type="ECO:0000313" key="8">
    <source>
        <dbReference type="Proteomes" id="UP000230842"/>
    </source>
</evidence>
<feature type="domain" description="Rod shape-determining protein MreC beta-barrel core" evidence="6">
    <location>
        <begin position="134"/>
        <end position="279"/>
    </location>
</feature>
<comment type="function">
    <text evidence="5">Involved in formation and maintenance of cell shape.</text>
</comment>
<evidence type="ECO:0000256" key="4">
    <source>
        <dbReference type="ARBA" id="ARBA00032089"/>
    </source>
</evidence>
<keyword evidence="3 5" id="KW-0133">Cell shape</keyword>
<dbReference type="OrthoDB" id="5196068at2"/>
<evidence type="ECO:0000256" key="2">
    <source>
        <dbReference type="ARBA" id="ARBA00013855"/>
    </source>
</evidence>
<dbReference type="GO" id="GO:0005886">
    <property type="term" value="C:plasma membrane"/>
    <property type="evidence" value="ECO:0007669"/>
    <property type="project" value="TreeGrafter"/>
</dbReference>
<comment type="caution">
    <text evidence="7">The sequence shown here is derived from an EMBL/GenBank/DDBJ whole genome shotgun (WGS) entry which is preliminary data.</text>
</comment>
<dbReference type="EMBL" id="PGEZ01000002">
    <property type="protein sequence ID" value="PJJ54005.1"/>
    <property type="molecule type" value="Genomic_DNA"/>
</dbReference>
<evidence type="ECO:0000256" key="3">
    <source>
        <dbReference type="ARBA" id="ARBA00022960"/>
    </source>
</evidence>
<protein>
    <recommendedName>
        <fullName evidence="2 5">Cell shape-determining protein MreC</fullName>
    </recommendedName>
    <alternativeName>
        <fullName evidence="4 5">Cell shape protein MreC</fullName>
    </alternativeName>
</protein>
<dbReference type="InterPro" id="IPR042175">
    <property type="entry name" value="Cell/Rod_MreC_2"/>
</dbReference>
<dbReference type="GO" id="GO:0008360">
    <property type="term" value="P:regulation of cell shape"/>
    <property type="evidence" value="ECO:0007669"/>
    <property type="project" value="UniProtKB-KW"/>
</dbReference>
<sequence>MKTVASTRTRGRDRDPRPRPVVLLVLLAAVALITLDLTGAGGPVRTVASTVLGPFQGGVARVMEPFGLDVFADRTALEDENVRLEEENASLRRRLASTGVDAQRLGEYDRLARYTREADLRTVQAAVVAYGPGQSFRRTVTIDAGTADGVRVDMTVVAADGLVGRVLVAGRSHATVLLLADAESRVGARLGSDAELGMLSGDGDLSGAGRLTLTLLDGTVEPDVGDTVVSWGSPRGVPYIAGVPIGRVERTTFSPREQSTEVTVAPFVDASSLDVVAVVTGIGRER</sequence>
<keyword evidence="8" id="KW-1185">Reference proteome</keyword>
<name>A0A2M9B7R8_9ACTN</name>
<organism evidence="7 8">
    <name type="scientific">Mumia flava</name>
    <dbReference type="NCBI Taxonomy" id="1348852"/>
    <lineage>
        <taxon>Bacteria</taxon>
        <taxon>Bacillati</taxon>
        <taxon>Actinomycetota</taxon>
        <taxon>Actinomycetes</taxon>
        <taxon>Propionibacteriales</taxon>
        <taxon>Nocardioidaceae</taxon>
        <taxon>Mumia</taxon>
    </lineage>
</organism>
<dbReference type="Pfam" id="PF04085">
    <property type="entry name" value="MreC"/>
    <property type="match status" value="1"/>
</dbReference>
<accession>A0A2M9B7R8</accession>
<dbReference type="InterPro" id="IPR007221">
    <property type="entry name" value="MreC"/>
</dbReference>
<dbReference type="Gene3D" id="2.40.10.350">
    <property type="entry name" value="Rod shape-determining protein MreC, domain 2"/>
    <property type="match status" value="1"/>
</dbReference>
<dbReference type="Proteomes" id="UP000230842">
    <property type="component" value="Unassembled WGS sequence"/>
</dbReference>
<evidence type="ECO:0000256" key="5">
    <source>
        <dbReference type="PIRNR" id="PIRNR038471"/>
    </source>
</evidence>
<dbReference type="AlphaFoldDB" id="A0A2M9B7R8"/>
<dbReference type="InterPro" id="IPR055342">
    <property type="entry name" value="MreC_beta-barrel_core"/>
</dbReference>
<reference evidence="7 8" key="1">
    <citation type="submission" date="2017-11" db="EMBL/GenBank/DDBJ databases">
        <title>Genomic Encyclopedia of Archaeal and Bacterial Type Strains, Phase II (KMG-II): From Individual Species to Whole Genera.</title>
        <authorList>
            <person name="Goeker M."/>
        </authorList>
    </citation>
    <scope>NUCLEOTIDE SEQUENCE [LARGE SCALE GENOMIC DNA]</scope>
    <source>
        <strain evidence="7 8">DSM 27763</strain>
    </source>
</reference>
<evidence type="ECO:0000256" key="1">
    <source>
        <dbReference type="ARBA" id="ARBA00009369"/>
    </source>
</evidence>
<evidence type="ECO:0000313" key="7">
    <source>
        <dbReference type="EMBL" id="PJJ54005.1"/>
    </source>
</evidence>
<gene>
    <name evidence="7" type="ORF">CLV56_3508</name>
</gene>
<dbReference type="InterPro" id="IPR042177">
    <property type="entry name" value="Cell/Rod_1"/>
</dbReference>